<comment type="caution">
    <text evidence="3">The sequence shown here is derived from an EMBL/GenBank/DDBJ whole genome shotgun (WGS) entry which is preliminary data.</text>
</comment>
<keyword evidence="1" id="KW-0175">Coiled coil</keyword>
<gene>
    <name evidence="3" type="ORF">BHF68_10140</name>
</gene>
<dbReference type="STRING" id="766136.BHF68_10140"/>
<keyword evidence="3" id="KW-0489">Methyltransferase</keyword>
<dbReference type="GO" id="GO:0008168">
    <property type="term" value="F:methyltransferase activity"/>
    <property type="evidence" value="ECO:0007669"/>
    <property type="project" value="UniProtKB-KW"/>
</dbReference>
<dbReference type="Gene3D" id="1.10.10.60">
    <property type="entry name" value="Homeodomain-like"/>
    <property type="match status" value="1"/>
</dbReference>
<evidence type="ECO:0000256" key="1">
    <source>
        <dbReference type="SAM" id="Coils"/>
    </source>
</evidence>
<dbReference type="PROSITE" id="PS50090">
    <property type="entry name" value="MYB_LIKE"/>
    <property type="match status" value="1"/>
</dbReference>
<feature type="domain" description="Myb-like" evidence="2">
    <location>
        <begin position="5"/>
        <end position="57"/>
    </location>
</feature>
<dbReference type="GO" id="GO:0032259">
    <property type="term" value="P:methylation"/>
    <property type="evidence" value="ECO:0007669"/>
    <property type="project" value="UniProtKB-KW"/>
</dbReference>
<name>A0A1E5FZS9_9FIRM</name>
<dbReference type="Pfam" id="PF13921">
    <property type="entry name" value="Myb_DNA-bind_6"/>
    <property type="match status" value="1"/>
</dbReference>
<protein>
    <submittedName>
        <fullName evidence="3">Precorrin-3B C(17)-methyltransferase</fullName>
    </submittedName>
</protein>
<dbReference type="SMART" id="SM00717">
    <property type="entry name" value="SANT"/>
    <property type="match status" value="1"/>
</dbReference>
<dbReference type="PANTHER" id="PTHR41302">
    <property type="entry name" value="PRESPORE-SPECIFIC TRANSCRIPTIONAL REGULATOR RSFA-RELATED"/>
    <property type="match status" value="1"/>
</dbReference>
<keyword evidence="4" id="KW-1185">Reference proteome</keyword>
<reference evidence="3 4" key="1">
    <citation type="submission" date="2016-09" db="EMBL/GenBank/DDBJ databases">
        <title>Draft genome sequence for the type strain of Desulfuribacillus alkaliarsenatis AHT28, an obligately anaerobic, sulfidogenic bacterium isolated from Russian soda lake sediments.</title>
        <authorList>
            <person name="Abin C.A."/>
            <person name="Hollibaugh J.T."/>
        </authorList>
    </citation>
    <scope>NUCLEOTIDE SEQUENCE [LARGE SCALE GENOMIC DNA]</scope>
    <source>
        <strain evidence="3 4">AHT28</strain>
    </source>
</reference>
<feature type="coiled-coil region" evidence="1">
    <location>
        <begin position="106"/>
        <end position="161"/>
    </location>
</feature>
<dbReference type="RefSeq" id="WP_069644008.1">
    <property type="nucleotide sequence ID" value="NZ_MIJE01000033.1"/>
</dbReference>
<dbReference type="InterPro" id="IPR014243">
    <property type="entry name" value="RsfA-like"/>
</dbReference>
<dbReference type="InterPro" id="IPR001005">
    <property type="entry name" value="SANT/Myb"/>
</dbReference>
<sequence length="202" mass="23941">MTVNRQDAWTEEDDLLLAEVILRHIRDGSTQLNAFEEVGEKLSRTAAACGFRWNSVVRRRYEAAIEIAKAQRQAMKKGKKSKDERKVDYEHTQVDRESVQVKGSQFEEAIKYLKQMKNDYGELKRRNQYLERRLSEYESEVKRLTNECAELKKEKNHFDCVSEDYKALIQIMDRARKLTVLNEDKEEKPKFRMDMNGNLERV</sequence>
<dbReference type="Proteomes" id="UP000094296">
    <property type="component" value="Unassembled WGS sequence"/>
</dbReference>
<evidence type="ECO:0000313" key="3">
    <source>
        <dbReference type="EMBL" id="OEF96087.1"/>
    </source>
</evidence>
<accession>A0A1E5FZS9</accession>
<dbReference type="OrthoDB" id="2845592at2"/>
<evidence type="ECO:0000313" key="4">
    <source>
        <dbReference type="Proteomes" id="UP000094296"/>
    </source>
</evidence>
<evidence type="ECO:0000259" key="2">
    <source>
        <dbReference type="PROSITE" id="PS50090"/>
    </source>
</evidence>
<dbReference type="PANTHER" id="PTHR41302:SF2">
    <property type="entry name" value="PRESPORE SPECIFIC TRANSCRIPTIONAL ACTIVATOR RSFA"/>
    <property type="match status" value="1"/>
</dbReference>
<dbReference type="NCBIfam" id="TIGR02894">
    <property type="entry name" value="DNA_bind_RsfA"/>
    <property type="match status" value="1"/>
</dbReference>
<keyword evidence="3" id="KW-0808">Transferase</keyword>
<organism evidence="3 4">
    <name type="scientific">Desulfuribacillus alkaliarsenatis</name>
    <dbReference type="NCBI Taxonomy" id="766136"/>
    <lineage>
        <taxon>Bacteria</taxon>
        <taxon>Bacillati</taxon>
        <taxon>Bacillota</taxon>
        <taxon>Desulfuribacillia</taxon>
        <taxon>Desulfuribacillales</taxon>
        <taxon>Desulfuribacillaceae</taxon>
        <taxon>Desulfuribacillus</taxon>
    </lineage>
</organism>
<dbReference type="EMBL" id="MIJE01000033">
    <property type="protein sequence ID" value="OEF96087.1"/>
    <property type="molecule type" value="Genomic_DNA"/>
</dbReference>
<dbReference type="Gene3D" id="1.20.5.340">
    <property type="match status" value="1"/>
</dbReference>
<proteinExistence type="predicted"/>
<dbReference type="AlphaFoldDB" id="A0A1E5FZS9"/>